<dbReference type="EMBL" id="JACHGF010000003">
    <property type="protein sequence ID" value="MBB5284087.1"/>
    <property type="molecule type" value="Genomic_DNA"/>
</dbReference>
<evidence type="ECO:0000256" key="4">
    <source>
        <dbReference type="ARBA" id="ARBA00022837"/>
    </source>
</evidence>
<evidence type="ECO:0000256" key="3">
    <source>
        <dbReference type="ARBA" id="ARBA00022801"/>
    </source>
</evidence>
<accession>A0A840TQT9</accession>
<evidence type="ECO:0000259" key="5">
    <source>
        <dbReference type="Pfam" id="PF00884"/>
    </source>
</evidence>
<keyword evidence="2" id="KW-0479">Metal-binding</keyword>
<sequence>MGSYKLITRYLLWVLLVGTYQVEAQPSKVPRPNVIFILADDMGWGDAGCYGNRRFKTPAIDRLAREGRLFTEFYVNGSVCSPSRAAFLTGRYPARDSIHGHLATPEANQQRGMANYLNPSLPTLPGLLRQAGYATAQIGKWHLGHSPDAPLPGSYGNEYFITNTSRDTADFDLWAPANRPRATGMVVDEALGFIEKHHPARPFYVNMWLVDPHAVLAPSEEQLREFENGASAKPYARKHYQAEIPFYGAPQVYFAAMTEMDRQIGRLIDRLVQLGVYENTILIFSSDNGPEDMAVENAAHSAAGSNGPFRGRKRSLYEGGIRVPFIVKWSGKVPAGTIDSTTVVSGVDLLPSVLRLCGVSQPSTLAIDGEDLSAAWLGKPTPRRRPLCWEWRYAIPGHVLDRSPQLAIRDQDWKLLMNPDRSRVELYHLRQDPSELRNRAAEEPKVTQRLMKYLLDWHKTLPAGPVDASVGKNDYPWPGRK</sequence>
<dbReference type="PROSITE" id="PS00523">
    <property type="entry name" value="SULFATASE_1"/>
    <property type="match status" value="1"/>
</dbReference>
<dbReference type="InterPro" id="IPR000917">
    <property type="entry name" value="Sulfatase_N"/>
</dbReference>
<dbReference type="GO" id="GO:0043890">
    <property type="term" value="F:N-acetylgalactosamine-6-sulfatase activity"/>
    <property type="evidence" value="ECO:0007669"/>
    <property type="project" value="UniProtKB-EC"/>
</dbReference>
<dbReference type="Gene3D" id="3.40.720.10">
    <property type="entry name" value="Alkaline Phosphatase, subunit A"/>
    <property type="match status" value="1"/>
</dbReference>
<dbReference type="EC" id="3.1.6.4" evidence="6"/>
<feature type="domain" description="Sulfatase N-terminal" evidence="5">
    <location>
        <begin position="32"/>
        <end position="359"/>
    </location>
</feature>
<comment type="caution">
    <text evidence="6">The sequence shown here is derived from an EMBL/GenBank/DDBJ whole genome shotgun (WGS) entry which is preliminary data.</text>
</comment>
<organism evidence="6 7">
    <name type="scientific">Rhabdobacter roseus</name>
    <dbReference type="NCBI Taxonomy" id="1655419"/>
    <lineage>
        <taxon>Bacteria</taxon>
        <taxon>Pseudomonadati</taxon>
        <taxon>Bacteroidota</taxon>
        <taxon>Cytophagia</taxon>
        <taxon>Cytophagales</taxon>
        <taxon>Cytophagaceae</taxon>
        <taxon>Rhabdobacter</taxon>
    </lineage>
</organism>
<protein>
    <submittedName>
        <fullName evidence="6">N-acetylgalactosamine-6-sulfatase</fullName>
        <ecNumber evidence="6">3.1.6.4</ecNumber>
    </submittedName>
</protein>
<keyword evidence="3 6" id="KW-0378">Hydrolase</keyword>
<dbReference type="InterPro" id="IPR024607">
    <property type="entry name" value="Sulfatase_CS"/>
</dbReference>
<comment type="similarity">
    <text evidence="1">Belongs to the sulfatase family.</text>
</comment>
<dbReference type="PANTHER" id="PTHR42693:SF33">
    <property type="entry name" value="ARYLSULFATASE"/>
    <property type="match status" value="1"/>
</dbReference>
<dbReference type="AlphaFoldDB" id="A0A840TQT9"/>
<dbReference type="PROSITE" id="PS00149">
    <property type="entry name" value="SULFATASE_2"/>
    <property type="match status" value="1"/>
</dbReference>
<keyword evidence="7" id="KW-1185">Reference proteome</keyword>
<name>A0A840TQT9_9BACT</name>
<proteinExistence type="inferred from homology"/>
<evidence type="ECO:0000256" key="2">
    <source>
        <dbReference type="ARBA" id="ARBA00022723"/>
    </source>
</evidence>
<dbReference type="Pfam" id="PF00884">
    <property type="entry name" value="Sulfatase"/>
    <property type="match status" value="1"/>
</dbReference>
<dbReference type="RefSeq" id="WP_184174054.1">
    <property type="nucleotide sequence ID" value="NZ_JACHGF010000003.1"/>
</dbReference>
<dbReference type="Gene3D" id="3.30.1120.10">
    <property type="match status" value="1"/>
</dbReference>
<keyword evidence="4" id="KW-0106">Calcium</keyword>
<dbReference type="SUPFAM" id="SSF53649">
    <property type="entry name" value="Alkaline phosphatase-like"/>
    <property type="match status" value="1"/>
</dbReference>
<dbReference type="InterPro" id="IPR050738">
    <property type="entry name" value="Sulfatase"/>
</dbReference>
<gene>
    <name evidence="6" type="ORF">HNQ92_002230</name>
</gene>
<reference evidence="6 7" key="1">
    <citation type="submission" date="2020-08" db="EMBL/GenBank/DDBJ databases">
        <title>Genomic Encyclopedia of Type Strains, Phase IV (KMG-IV): sequencing the most valuable type-strain genomes for metagenomic binning, comparative biology and taxonomic classification.</title>
        <authorList>
            <person name="Goeker M."/>
        </authorList>
    </citation>
    <scope>NUCLEOTIDE SEQUENCE [LARGE SCALE GENOMIC DNA]</scope>
    <source>
        <strain evidence="6 7">DSM 105074</strain>
    </source>
</reference>
<dbReference type="InterPro" id="IPR017850">
    <property type="entry name" value="Alkaline_phosphatase_core_sf"/>
</dbReference>
<dbReference type="PANTHER" id="PTHR42693">
    <property type="entry name" value="ARYLSULFATASE FAMILY MEMBER"/>
    <property type="match status" value="1"/>
</dbReference>
<evidence type="ECO:0000313" key="7">
    <source>
        <dbReference type="Proteomes" id="UP000557307"/>
    </source>
</evidence>
<dbReference type="GO" id="GO:0004065">
    <property type="term" value="F:arylsulfatase activity"/>
    <property type="evidence" value="ECO:0007669"/>
    <property type="project" value="TreeGrafter"/>
</dbReference>
<dbReference type="Proteomes" id="UP000557307">
    <property type="component" value="Unassembled WGS sequence"/>
</dbReference>
<evidence type="ECO:0000256" key="1">
    <source>
        <dbReference type="ARBA" id="ARBA00008779"/>
    </source>
</evidence>
<evidence type="ECO:0000313" key="6">
    <source>
        <dbReference type="EMBL" id="MBB5284087.1"/>
    </source>
</evidence>
<dbReference type="GO" id="GO:0046872">
    <property type="term" value="F:metal ion binding"/>
    <property type="evidence" value="ECO:0007669"/>
    <property type="project" value="UniProtKB-KW"/>
</dbReference>